<evidence type="ECO:0000313" key="2">
    <source>
        <dbReference type="EMBL" id="KAF8422802.1"/>
    </source>
</evidence>
<reference evidence="1" key="1">
    <citation type="submission" date="2019-10" db="EMBL/GenBank/DDBJ databases">
        <authorList>
            <consortium name="DOE Joint Genome Institute"/>
            <person name="Kuo A."/>
            <person name="Miyauchi S."/>
            <person name="Kiss E."/>
            <person name="Drula E."/>
            <person name="Kohler A."/>
            <person name="Sanchez-Garcia M."/>
            <person name="Andreopoulos B."/>
            <person name="Barry K.W."/>
            <person name="Bonito G."/>
            <person name="Buee M."/>
            <person name="Carver A."/>
            <person name="Chen C."/>
            <person name="Cichocki N."/>
            <person name="Clum A."/>
            <person name="Culley D."/>
            <person name="Crous P.W."/>
            <person name="Fauchery L."/>
            <person name="Girlanda M."/>
            <person name="Hayes R."/>
            <person name="Keri Z."/>
            <person name="LaButti K."/>
            <person name="Lipzen A."/>
            <person name="Lombard V."/>
            <person name="Magnuson J."/>
            <person name="Maillard F."/>
            <person name="Morin E."/>
            <person name="Murat C."/>
            <person name="Nolan M."/>
            <person name="Ohm R."/>
            <person name="Pangilinan J."/>
            <person name="Pereira M."/>
            <person name="Perotto S."/>
            <person name="Peter M."/>
            <person name="Riley R."/>
            <person name="Sitrit Y."/>
            <person name="Stielow B."/>
            <person name="Szollosi G."/>
            <person name="Zifcakova L."/>
            <person name="Stursova M."/>
            <person name="Spatafora J.W."/>
            <person name="Tedersoo L."/>
            <person name="Vaario L.-M."/>
            <person name="Yamada A."/>
            <person name="Yan M."/>
            <person name="Wang P."/>
            <person name="Xu J."/>
            <person name="Bruns T."/>
            <person name="Baldrian P."/>
            <person name="Vilgalys R."/>
            <person name="Henrissat B."/>
            <person name="Grigoriev I.V."/>
            <person name="Hibbett D."/>
            <person name="Nagy L.G."/>
            <person name="Martin F.M."/>
        </authorList>
    </citation>
    <scope>NUCLEOTIDE SEQUENCE</scope>
    <source>
        <strain evidence="1">BED1</strain>
    </source>
</reference>
<comment type="caution">
    <text evidence="1">The sequence shown here is derived from an EMBL/GenBank/DDBJ whole genome shotgun (WGS) entry which is preliminary data.</text>
</comment>
<sequence length="93" mass="10219">MVLGQVRCVSDREYKEATTVFYCYKDGVVRLRSLQESYGTPDKDSRNGAPLDIGLHGLEGPGSSSIQSSNTLRTFAPLTGISSQFHNFYAAVR</sequence>
<keyword evidence="3" id="KW-1185">Reference proteome</keyword>
<dbReference type="EMBL" id="WHUW01000121">
    <property type="protein sequence ID" value="KAF8422802.1"/>
    <property type="molecule type" value="Genomic_DNA"/>
</dbReference>
<dbReference type="AlphaFoldDB" id="A0AAD4BBC4"/>
<organism evidence="1 3">
    <name type="scientific">Boletus edulis BED1</name>
    <dbReference type="NCBI Taxonomy" id="1328754"/>
    <lineage>
        <taxon>Eukaryota</taxon>
        <taxon>Fungi</taxon>
        <taxon>Dikarya</taxon>
        <taxon>Basidiomycota</taxon>
        <taxon>Agaricomycotina</taxon>
        <taxon>Agaricomycetes</taxon>
        <taxon>Agaricomycetidae</taxon>
        <taxon>Boletales</taxon>
        <taxon>Boletineae</taxon>
        <taxon>Boletaceae</taxon>
        <taxon>Boletoideae</taxon>
        <taxon>Boletus</taxon>
    </lineage>
</organism>
<evidence type="ECO:0000313" key="1">
    <source>
        <dbReference type="EMBL" id="KAF8415848.1"/>
    </source>
</evidence>
<protein>
    <submittedName>
        <fullName evidence="1">Uncharacterized protein</fullName>
    </submittedName>
</protein>
<proteinExistence type="predicted"/>
<dbReference type="Proteomes" id="UP001194468">
    <property type="component" value="Unassembled WGS sequence"/>
</dbReference>
<accession>A0AAD4BBC4</accession>
<evidence type="ECO:0000313" key="3">
    <source>
        <dbReference type="Proteomes" id="UP001194468"/>
    </source>
</evidence>
<gene>
    <name evidence="2" type="ORF">L210DRAFT_3571071</name>
    <name evidence="1" type="ORF">L210DRAFT_3584307</name>
</gene>
<reference evidence="1" key="2">
    <citation type="journal article" date="2020" name="Nat. Commun.">
        <title>Large-scale genome sequencing of mycorrhizal fungi provides insights into the early evolution of symbiotic traits.</title>
        <authorList>
            <person name="Miyauchi S."/>
            <person name="Kiss E."/>
            <person name="Kuo A."/>
            <person name="Drula E."/>
            <person name="Kohler A."/>
            <person name="Sanchez-Garcia M."/>
            <person name="Morin E."/>
            <person name="Andreopoulos B."/>
            <person name="Barry K.W."/>
            <person name="Bonito G."/>
            <person name="Buee M."/>
            <person name="Carver A."/>
            <person name="Chen C."/>
            <person name="Cichocki N."/>
            <person name="Clum A."/>
            <person name="Culley D."/>
            <person name="Crous P.W."/>
            <person name="Fauchery L."/>
            <person name="Girlanda M."/>
            <person name="Hayes R.D."/>
            <person name="Keri Z."/>
            <person name="LaButti K."/>
            <person name="Lipzen A."/>
            <person name="Lombard V."/>
            <person name="Magnuson J."/>
            <person name="Maillard F."/>
            <person name="Murat C."/>
            <person name="Nolan M."/>
            <person name="Ohm R.A."/>
            <person name="Pangilinan J."/>
            <person name="Pereira M.F."/>
            <person name="Perotto S."/>
            <person name="Peter M."/>
            <person name="Pfister S."/>
            <person name="Riley R."/>
            <person name="Sitrit Y."/>
            <person name="Stielow J.B."/>
            <person name="Szollosi G."/>
            <person name="Zifcakova L."/>
            <person name="Stursova M."/>
            <person name="Spatafora J.W."/>
            <person name="Tedersoo L."/>
            <person name="Vaario L.M."/>
            <person name="Yamada A."/>
            <person name="Yan M."/>
            <person name="Wang P."/>
            <person name="Xu J."/>
            <person name="Bruns T."/>
            <person name="Baldrian P."/>
            <person name="Vilgalys R."/>
            <person name="Dunand C."/>
            <person name="Henrissat B."/>
            <person name="Grigoriev I.V."/>
            <person name="Hibbett D."/>
            <person name="Nagy L.G."/>
            <person name="Martin F.M."/>
        </authorList>
    </citation>
    <scope>NUCLEOTIDE SEQUENCE</scope>
    <source>
        <strain evidence="1">BED1</strain>
    </source>
</reference>
<dbReference type="EMBL" id="WHUW01000289">
    <property type="protein sequence ID" value="KAF8415848.1"/>
    <property type="molecule type" value="Genomic_DNA"/>
</dbReference>
<name>A0AAD4BBC4_BOLED</name>